<dbReference type="Pfam" id="PF22767">
    <property type="entry name" value="ThcOx"/>
    <property type="match status" value="1"/>
</dbReference>
<gene>
    <name evidence="2" type="ORF">HNS30_09050</name>
</gene>
<dbReference type="Proteomes" id="UP000528460">
    <property type="component" value="Unassembled WGS sequence"/>
</dbReference>
<dbReference type="AlphaFoldDB" id="A0A7Y4ND76"/>
<accession>A0A7Y4ND76</accession>
<sequence>MRLSLAEGVALRCPDAEDARVEGPGRSLRLGPLAPGVRAVFESLADGGIHEAEVPAAAGSDATLAWYWLDLAGDGGLLSWTVEERGNLLLTLTPASASFLRHRATFDATQPLQLSRFAHTRMAEGRAVLDCPTVHATAALHDRRVVSLLFDMARPTLLARLNQFNTGIESFTLRELVRLLAETGILVPNGLDVPASEETQTALKQWEPHDLLFHLRSRGWGHQTRAGATYRFRGELPNPPALKPSVTQEAVELYRPDMEALRAGGDRTFTEVLEARRSLRGRGAAPLTVRQLGELLYRAARVREVRTTQDGDITDRPYPGAGAVYALELYPMVGECQGLAPGAYHYDPLGHRLEKLSGPTPEFHALLDEARAPVEPFERPEVLMVVAARVPRLAWKYETLAYSLVLQDTGALVQTLYLVSTALGLRPYALGRSDPDFFQRVAGVDGFGEASVGAFAVSGGDPPDSPP</sequence>
<dbReference type="Gene3D" id="3.40.109.10">
    <property type="entry name" value="NADH Oxidase"/>
    <property type="match status" value="1"/>
</dbReference>
<dbReference type="PANTHER" id="PTHR43745:SF2">
    <property type="entry name" value="NITROREDUCTASE MJ1384-RELATED"/>
    <property type="match status" value="1"/>
</dbReference>
<dbReference type="InterPro" id="IPR000415">
    <property type="entry name" value="Nitroreductase-like"/>
</dbReference>
<evidence type="ECO:0000313" key="2">
    <source>
        <dbReference type="EMBL" id="NOK09176.1"/>
    </source>
</evidence>
<evidence type="ECO:0000259" key="1">
    <source>
        <dbReference type="Pfam" id="PF22767"/>
    </source>
</evidence>
<protein>
    <submittedName>
        <fullName evidence="2">SagB/ThcOx family dehydrogenase</fullName>
    </submittedName>
</protein>
<dbReference type="SUPFAM" id="SSF55469">
    <property type="entry name" value="FMN-dependent nitroreductase-like"/>
    <property type="match status" value="1"/>
</dbReference>
<dbReference type="EMBL" id="JABFJW010000050">
    <property type="protein sequence ID" value="NOK09176.1"/>
    <property type="molecule type" value="Genomic_DNA"/>
</dbReference>
<dbReference type="GO" id="GO:0016491">
    <property type="term" value="F:oxidoreductase activity"/>
    <property type="evidence" value="ECO:0007669"/>
    <property type="project" value="InterPro"/>
</dbReference>
<dbReference type="PANTHER" id="PTHR43745">
    <property type="entry name" value="NITROREDUCTASE MJ1384-RELATED"/>
    <property type="match status" value="1"/>
</dbReference>
<dbReference type="RefSeq" id="WP_171413383.1">
    <property type="nucleotide sequence ID" value="NZ_JABFJW010000050.1"/>
</dbReference>
<dbReference type="InterPro" id="IPR052544">
    <property type="entry name" value="Bacteriocin_Proc_Enz"/>
</dbReference>
<evidence type="ECO:0000313" key="3">
    <source>
        <dbReference type="Proteomes" id="UP000528460"/>
    </source>
</evidence>
<dbReference type="NCBIfam" id="TIGR03605">
    <property type="entry name" value="antibiot_sagB"/>
    <property type="match status" value="1"/>
</dbReference>
<reference evidence="2 3" key="1">
    <citation type="submission" date="2020-05" db="EMBL/GenBank/DDBJ databases">
        <authorList>
            <person name="Whitworth D."/>
        </authorList>
    </citation>
    <scope>NUCLEOTIDE SEQUENCE [LARGE SCALE GENOMIC DNA]</scope>
    <source>
        <strain evidence="2 3">CA046A</strain>
    </source>
</reference>
<dbReference type="InterPro" id="IPR020051">
    <property type="entry name" value="SagB-type_dehydrogenase"/>
</dbReference>
<proteinExistence type="predicted"/>
<name>A0A7Y4ND76_9BACT</name>
<feature type="domain" description="Cyanobactin oxidase ThcOx second" evidence="1">
    <location>
        <begin position="112"/>
        <end position="219"/>
    </location>
</feature>
<dbReference type="CDD" id="cd02142">
    <property type="entry name" value="McbC_SagB-like_oxidoreductase"/>
    <property type="match status" value="1"/>
</dbReference>
<organism evidence="2 3">
    <name type="scientific">Corallococcus exercitus</name>
    <dbReference type="NCBI Taxonomy" id="2316736"/>
    <lineage>
        <taxon>Bacteria</taxon>
        <taxon>Pseudomonadati</taxon>
        <taxon>Myxococcota</taxon>
        <taxon>Myxococcia</taxon>
        <taxon>Myxococcales</taxon>
        <taxon>Cystobacterineae</taxon>
        <taxon>Myxococcaceae</taxon>
        <taxon>Corallococcus</taxon>
    </lineage>
</organism>
<dbReference type="InterPro" id="IPR054488">
    <property type="entry name" value="ThcOx_dom2"/>
</dbReference>
<comment type="caution">
    <text evidence="2">The sequence shown here is derived from an EMBL/GenBank/DDBJ whole genome shotgun (WGS) entry which is preliminary data.</text>
</comment>